<proteinExistence type="inferred from homology"/>
<keyword evidence="4" id="KW-1185">Reference proteome</keyword>
<evidence type="ECO:0000259" key="2">
    <source>
        <dbReference type="Pfam" id="PF08327"/>
    </source>
</evidence>
<organism evidence="3 4">
    <name type="scientific">Plantactinospora mayteni</name>
    <dbReference type="NCBI Taxonomy" id="566021"/>
    <lineage>
        <taxon>Bacteria</taxon>
        <taxon>Bacillati</taxon>
        <taxon>Actinomycetota</taxon>
        <taxon>Actinomycetes</taxon>
        <taxon>Micromonosporales</taxon>
        <taxon>Micromonosporaceae</taxon>
        <taxon>Plantactinospora</taxon>
    </lineage>
</organism>
<accession>A0ABQ4EZU5</accession>
<dbReference type="SUPFAM" id="SSF55961">
    <property type="entry name" value="Bet v1-like"/>
    <property type="match status" value="1"/>
</dbReference>
<dbReference type="EMBL" id="BONX01000050">
    <property type="protein sequence ID" value="GIH00152.1"/>
    <property type="molecule type" value="Genomic_DNA"/>
</dbReference>
<evidence type="ECO:0000256" key="1">
    <source>
        <dbReference type="ARBA" id="ARBA00006817"/>
    </source>
</evidence>
<dbReference type="InterPro" id="IPR023393">
    <property type="entry name" value="START-like_dom_sf"/>
</dbReference>
<dbReference type="Proteomes" id="UP000621500">
    <property type="component" value="Unassembled WGS sequence"/>
</dbReference>
<dbReference type="Pfam" id="PF08327">
    <property type="entry name" value="AHSA1"/>
    <property type="match status" value="1"/>
</dbReference>
<dbReference type="InterPro" id="IPR013538">
    <property type="entry name" value="ASHA1/2-like_C"/>
</dbReference>
<name>A0ABQ4EZU5_9ACTN</name>
<reference evidence="3 4" key="1">
    <citation type="submission" date="2021-01" db="EMBL/GenBank/DDBJ databases">
        <title>Whole genome shotgun sequence of Plantactinospora mayteni NBRC 109088.</title>
        <authorList>
            <person name="Komaki H."/>
            <person name="Tamura T."/>
        </authorList>
    </citation>
    <scope>NUCLEOTIDE SEQUENCE [LARGE SCALE GENOMIC DNA]</scope>
    <source>
        <strain evidence="3 4">NBRC 109088</strain>
    </source>
</reference>
<sequence length="252" mass="27229">MGHEFELRKEIELAATPEQVWAAIATGPGIDSWFMGHTEVDPREGGRNTFAMGGETEESTVTAWEPGKRFGYGTEPGPDGTFMAIEYLIEGRDQGSTVLHLVQSGVLGDNWESEYEAMRAGWGMYLGNLAAYVRHFPGRHSAQVAAFRPGAGEPDQVWAAVAGAFGISGQIVEGAPARLTLAGLPPIEGVVDLTGLPSYFGVRTDDALYRFLHSGTDRGSVLVLGHHLFGADVDQAQAERAWQDWVTQLPLD</sequence>
<protein>
    <recommendedName>
        <fullName evidence="2">Activator of Hsp90 ATPase homologue 1/2-like C-terminal domain-containing protein</fullName>
    </recommendedName>
</protein>
<comment type="caution">
    <text evidence="3">The sequence shown here is derived from an EMBL/GenBank/DDBJ whole genome shotgun (WGS) entry which is preliminary data.</text>
</comment>
<dbReference type="Gene3D" id="3.30.530.20">
    <property type="match status" value="1"/>
</dbReference>
<dbReference type="CDD" id="cd07814">
    <property type="entry name" value="SRPBCC_CalC_Aha1-like"/>
    <property type="match status" value="1"/>
</dbReference>
<feature type="domain" description="Activator of Hsp90 ATPase homologue 1/2-like C-terminal" evidence="2">
    <location>
        <begin position="15"/>
        <end position="133"/>
    </location>
</feature>
<comment type="similarity">
    <text evidence="1">Belongs to the AHA1 family.</text>
</comment>
<evidence type="ECO:0000313" key="3">
    <source>
        <dbReference type="EMBL" id="GIH00152.1"/>
    </source>
</evidence>
<evidence type="ECO:0000313" key="4">
    <source>
        <dbReference type="Proteomes" id="UP000621500"/>
    </source>
</evidence>
<dbReference type="RefSeq" id="WP_203861480.1">
    <property type="nucleotide sequence ID" value="NZ_BAAAZQ010000020.1"/>
</dbReference>
<gene>
    <name evidence="3" type="ORF">Pma05_67240</name>
</gene>